<dbReference type="Proteomes" id="UP000827889">
    <property type="component" value="Chromosome 7"/>
</dbReference>
<name>A0A8B8NUP8_9MYRT</name>
<protein>
    <submittedName>
        <fullName evidence="2">Uncharacterized protein LOC115737751</fullName>
    </submittedName>
</protein>
<dbReference type="PANTHER" id="PTHR33450:SF4">
    <property type="entry name" value="OS04G0665666 PROTEIN"/>
    <property type="match status" value="1"/>
</dbReference>
<sequence>MVGPISNLGTLHSPRIFSTKAPSPSASITMKLKTLIQNLIFSRACRIARALSKAKSFLADVVKKGPPVYFVYFAKNRRKSKMYIGSFRMYYNWCSSRSFSAAPASVLDGFRTNHLYYDSTWNCAIPTSEAPAAECEDEGESQLSGYLQWLEEKSKAKASGGLAEPNGTHEIDELADVFIAKCREKFILEKQESDRRFQEMLARGI</sequence>
<dbReference type="AlphaFoldDB" id="A0A8B8NUP8"/>
<accession>A0A8B8NUP8</accession>
<keyword evidence="1" id="KW-1185">Reference proteome</keyword>
<dbReference type="Pfam" id="PF05553">
    <property type="entry name" value="DUF761"/>
    <property type="match status" value="1"/>
</dbReference>
<proteinExistence type="predicted"/>
<gene>
    <name evidence="2" type="primary">LOC115737751</name>
</gene>
<dbReference type="GeneID" id="115737751"/>
<dbReference type="OrthoDB" id="1104789at2759"/>
<dbReference type="PANTHER" id="PTHR33450">
    <property type="entry name" value="EMB|CAB67623.1-RELATED"/>
    <property type="match status" value="1"/>
</dbReference>
<evidence type="ECO:0000313" key="1">
    <source>
        <dbReference type="Proteomes" id="UP000827889"/>
    </source>
</evidence>
<reference evidence="2" key="1">
    <citation type="submission" date="2025-08" db="UniProtKB">
        <authorList>
            <consortium name="RefSeq"/>
        </authorList>
    </citation>
    <scope>IDENTIFICATION</scope>
    <source>
        <tissue evidence="2">Leaf</tissue>
    </source>
</reference>
<organism evidence="1 2">
    <name type="scientific">Rhodamnia argentea</name>
    <dbReference type="NCBI Taxonomy" id="178133"/>
    <lineage>
        <taxon>Eukaryota</taxon>
        <taxon>Viridiplantae</taxon>
        <taxon>Streptophyta</taxon>
        <taxon>Embryophyta</taxon>
        <taxon>Tracheophyta</taxon>
        <taxon>Spermatophyta</taxon>
        <taxon>Magnoliopsida</taxon>
        <taxon>eudicotyledons</taxon>
        <taxon>Gunneridae</taxon>
        <taxon>Pentapetalae</taxon>
        <taxon>rosids</taxon>
        <taxon>malvids</taxon>
        <taxon>Myrtales</taxon>
        <taxon>Myrtaceae</taxon>
        <taxon>Myrtoideae</taxon>
        <taxon>Myrteae</taxon>
        <taxon>Australasian group</taxon>
        <taxon>Rhodamnia</taxon>
    </lineage>
</organism>
<dbReference type="KEGG" id="rarg:115737751"/>
<evidence type="ECO:0000313" key="2">
    <source>
        <dbReference type="RefSeq" id="XP_030525934.1"/>
    </source>
</evidence>
<dbReference type="RefSeq" id="XP_030525934.1">
    <property type="nucleotide sequence ID" value="XM_030670074.2"/>
</dbReference>
<dbReference type="InterPro" id="IPR008480">
    <property type="entry name" value="DUF761_pln"/>
</dbReference>